<evidence type="ECO:0000313" key="3">
    <source>
        <dbReference type="Proteomes" id="UP000693972"/>
    </source>
</evidence>
<dbReference type="CDD" id="cd06154">
    <property type="entry name" value="YjgF_YER057c_UK114_like_6"/>
    <property type="match status" value="1"/>
</dbReference>
<keyword evidence="3" id="KW-1185">Reference proteome</keyword>
<dbReference type="RefSeq" id="WP_257891354.1">
    <property type="nucleotide sequence ID" value="NZ_JAIMBW010000001.1"/>
</dbReference>
<dbReference type="AlphaFoldDB" id="A0A975TW41"/>
<dbReference type="InterPro" id="IPR035959">
    <property type="entry name" value="RutC-like_sf"/>
</dbReference>
<dbReference type="PANTHER" id="PTHR43857">
    <property type="entry name" value="BLR7761 PROTEIN"/>
    <property type="match status" value="1"/>
</dbReference>
<dbReference type="InterPro" id="IPR006175">
    <property type="entry name" value="YjgF/YER057c/UK114"/>
</dbReference>
<dbReference type="EMBL" id="JAIMBW010000001">
    <property type="protein sequence ID" value="MBY4891489.1"/>
    <property type="molecule type" value="Genomic_DNA"/>
</dbReference>
<dbReference type="Pfam" id="PF01042">
    <property type="entry name" value="Ribonuc_L-PSP"/>
    <property type="match status" value="1"/>
</dbReference>
<sequence>MTRQNVSSGSYLEPQIGFSRAVRIGNMVAIGGTAPIAAGGGTDCVGDAYGQTKRCLEIALTALTQAGGTAEDVIRTRIILKDINDFKEAARAHAEVFTDIRPVTTVMAVTAFVDPDWLVEIEIDAIAKD</sequence>
<protein>
    <submittedName>
        <fullName evidence="2">RidA family protein</fullName>
    </submittedName>
</protein>
<proteinExistence type="predicted"/>
<evidence type="ECO:0000313" key="1">
    <source>
        <dbReference type="EMBL" id="MBY4891489.1"/>
    </source>
</evidence>
<dbReference type="Proteomes" id="UP000693972">
    <property type="component" value="Unassembled WGS sequence"/>
</dbReference>
<dbReference type="Gene3D" id="3.30.1330.40">
    <property type="entry name" value="RutC-like"/>
    <property type="match status" value="1"/>
</dbReference>
<evidence type="ECO:0000313" key="2">
    <source>
        <dbReference type="EMBL" id="QXL88277.1"/>
    </source>
</evidence>
<dbReference type="SUPFAM" id="SSF55298">
    <property type="entry name" value="YjgF-like"/>
    <property type="match status" value="1"/>
</dbReference>
<dbReference type="PANTHER" id="PTHR43857:SF1">
    <property type="entry name" value="YJGH FAMILY PROTEIN"/>
    <property type="match status" value="1"/>
</dbReference>
<dbReference type="EMBL" id="CP078073">
    <property type="protein sequence ID" value="QXL88277.1"/>
    <property type="molecule type" value="Genomic_DNA"/>
</dbReference>
<organism evidence="2">
    <name type="scientific">Gymnodinialimonas phycosphaerae</name>
    <dbReference type="NCBI Taxonomy" id="2841589"/>
    <lineage>
        <taxon>Bacteria</taxon>
        <taxon>Pseudomonadati</taxon>
        <taxon>Pseudomonadota</taxon>
        <taxon>Alphaproteobacteria</taxon>
        <taxon>Rhodobacterales</taxon>
        <taxon>Paracoccaceae</taxon>
        <taxon>Gymnodinialimonas</taxon>
    </lineage>
</organism>
<gene>
    <name evidence="1" type="ORF">KUL25_01775</name>
    <name evidence="2" type="ORF">KUL25_01780</name>
</gene>
<accession>A0A975TW41</accession>
<name>A0A975TW41_9RHOB</name>
<reference evidence="2 3" key="1">
    <citation type="submission" date="2021-07" db="EMBL/GenBank/DDBJ databases">
        <title>Karlodiniumbacter phycospheric gen. nov., sp. nov., a phycosphere bacterium isolated from karlodinium veneficum.</title>
        <authorList>
            <person name="Peng Y."/>
            <person name="Jiang L."/>
            <person name="Lee J."/>
        </authorList>
    </citation>
    <scope>NUCLEOTIDE SEQUENCE</scope>
    <source>
        <strain evidence="2 3">N5</strain>
    </source>
</reference>